<protein>
    <submittedName>
        <fullName evidence="3">Glycosyl transferase</fullName>
    </submittedName>
</protein>
<evidence type="ECO:0000259" key="1">
    <source>
        <dbReference type="Pfam" id="PF00534"/>
    </source>
</evidence>
<dbReference type="PANTHER" id="PTHR45947:SF3">
    <property type="entry name" value="SULFOQUINOVOSYL TRANSFERASE SQD2"/>
    <property type="match status" value="1"/>
</dbReference>
<dbReference type="Proteomes" id="UP000635885">
    <property type="component" value="Unassembled WGS sequence"/>
</dbReference>
<dbReference type="GO" id="GO:0016740">
    <property type="term" value="F:transferase activity"/>
    <property type="evidence" value="ECO:0007669"/>
    <property type="project" value="UniProtKB-KW"/>
</dbReference>
<gene>
    <name evidence="3" type="ORF">GCM10010993_14880</name>
</gene>
<keyword evidence="3" id="KW-0808">Transferase</keyword>
<comment type="caution">
    <text evidence="3">The sequence shown here is derived from an EMBL/GenBank/DDBJ whole genome shotgun (WGS) entry which is preliminary data.</text>
</comment>
<organism evidence="3 4">
    <name type="scientific">Belliella aquatica</name>
    <dbReference type="NCBI Taxonomy" id="1323734"/>
    <lineage>
        <taxon>Bacteria</taxon>
        <taxon>Pseudomonadati</taxon>
        <taxon>Bacteroidota</taxon>
        <taxon>Cytophagia</taxon>
        <taxon>Cytophagales</taxon>
        <taxon>Cyclobacteriaceae</taxon>
        <taxon>Belliella</taxon>
    </lineage>
</organism>
<dbReference type="InterPro" id="IPR001296">
    <property type="entry name" value="Glyco_trans_1"/>
</dbReference>
<keyword evidence="4" id="KW-1185">Reference proteome</keyword>
<dbReference type="Pfam" id="PF13439">
    <property type="entry name" value="Glyco_transf_4"/>
    <property type="match status" value="1"/>
</dbReference>
<dbReference type="Pfam" id="PF00534">
    <property type="entry name" value="Glycos_transf_1"/>
    <property type="match status" value="1"/>
</dbReference>
<proteinExistence type="predicted"/>
<feature type="domain" description="Glycosyl transferase family 1" evidence="1">
    <location>
        <begin position="179"/>
        <end position="326"/>
    </location>
</feature>
<feature type="domain" description="Glycosyltransferase subfamily 4-like N-terminal" evidence="2">
    <location>
        <begin position="15"/>
        <end position="158"/>
    </location>
</feature>
<evidence type="ECO:0000313" key="4">
    <source>
        <dbReference type="Proteomes" id="UP000635885"/>
    </source>
</evidence>
<accession>A0ABQ1ME02</accession>
<dbReference type="InterPro" id="IPR050194">
    <property type="entry name" value="Glycosyltransferase_grp1"/>
</dbReference>
<dbReference type="Gene3D" id="3.40.50.2000">
    <property type="entry name" value="Glycogen Phosphorylase B"/>
    <property type="match status" value="2"/>
</dbReference>
<dbReference type="InterPro" id="IPR028098">
    <property type="entry name" value="Glyco_trans_4-like_N"/>
</dbReference>
<reference evidence="4" key="1">
    <citation type="journal article" date="2019" name="Int. J. Syst. Evol. Microbiol.">
        <title>The Global Catalogue of Microorganisms (GCM) 10K type strain sequencing project: providing services to taxonomists for standard genome sequencing and annotation.</title>
        <authorList>
            <consortium name="The Broad Institute Genomics Platform"/>
            <consortium name="The Broad Institute Genome Sequencing Center for Infectious Disease"/>
            <person name="Wu L."/>
            <person name="Ma J."/>
        </authorList>
    </citation>
    <scope>NUCLEOTIDE SEQUENCE [LARGE SCALE GENOMIC DNA]</scope>
    <source>
        <strain evidence="4">CGMCC 1.12479</strain>
    </source>
</reference>
<evidence type="ECO:0000313" key="3">
    <source>
        <dbReference type="EMBL" id="GGC37049.1"/>
    </source>
</evidence>
<dbReference type="SUPFAM" id="SSF53756">
    <property type="entry name" value="UDP-Glycosyltransferase/glycogen phosphorylase"/>
    <property type="match status" value="1"/>
</dbReference>
<sequence length="357" mass="40153">MKIGIIGPVQSDKYFGGVATFVEAIADSYGALGNEVKIITDYSNKKSTSSGININAVSAVPIRRSIILPFLLYKKIKKENFDLIITSLEFGIVSVFIKNSNTKKVHFLHAFPAVSMAGVLKRFLLNHVMKLIGDFSDLVVSNSSITSLVNKEVFGIRSDVIIPIGLNKNFLNNDLSNSKDKIKGRIVYAGRLANEKNVLKIIEAFKFDQIKDLNGIDFHIIGNGPISEKVKEEIEKYDLKINLRGSLSNEEVFNELKIAEVFISMNPHEPFGIAYLEALFANCKIVAPFSGGQIDYFYKFSNHFYLCNPYNVIDISDKILKSLTDDIPEFNTEILNMNYDKVVEDLNLELKKRNIFQ</sequence>
<dbReference type="EMBL" id="BMFD01000004">
    <property type="protein sequence ID" value="GGC37049.1"/>
    <property type="molecule type" value="Genomic_DNA"/>
</dbReference>
<name>A0ABQ1ME02_9BACT</name>
<evidence type="ECO:0000259" key="2">
    <source>
        <dbReference type="Pfam" id="PF13439"/>
    </source>
</evidence>
<dbReference type="RefSeq" id="WP_188441308.1">
    <property type="nucleotide sequence ID" value="NZ_BMFD01000004.1"/>
</dbReference>
<dbReference type="PANTHER" id="PTHR45947">
    <property type="entry name" value="SULFOQUINOVOSYL TRANSFERASE SQD2"/>
    <property type="match status" value="1"/>
</dbReference>